<name>A0ABT0GDD9_9GAMM</name>
<reference evidence="12" key="1">
    <citation type="submission" date="2022-04" db="EMBL/GenBank/DDBJ databases">
        <title>Lysobacter sp. CAU 1642 isolated from sea sand.</title>
        <authorList>
            <person name="Kim W."/>
        </authorList>
    </citation>
    <scope>NUCLEOTIDE SEQUENCE</scope>
    <source>
        <strain evidence="12">CAU 1642</strain>
    </source>
</reference>
<sequence>MTKRLAAFLLALLPGLAFAAGDVKLLESNASVNNIASLQRGAAMYMSYCSGCHALGFQRYSRIAKDLELPEELVMDKLVFTDAKIGDHVKVAMDPADGQAWFGKTPPDLSLVARSKPGGPDWVYTFLKSFYVDETRPAGWNNTVLPGSSMPHVLWELQGSQRPIYQEGAAEALPVIERLEMASPGSMSAQEYDAAIRDLTNFLTYVGEPAAIKRTSMGVWVILFLAAFTFLAWLLKHEYWRDVH</sequence>
<evidence type="ECO:0000256" key="5">
    <source>
        <dbReference type="ARBA" id="ARBA00022989"/>
    </source>
</evidence>
<accession>A0ABT0GDD9</accession>
<evidence type="ECO:0000256" key="4">
    <source>
        <dbReference type="ARBA" id="ARBA00022723"/>
    </source>
</evidence>
<dbReference type="PANTHER" id="PTHR10266:SF3">
    <property type="entry name" value="CYTOCHROME C1, HEME PROTEIN, MITOCHONDRIAL"/>
    <property type="match status" value="1"/>
</dbReference>
<keyword evidence="3 9" id="KW-0812">Transmembrane</keyword>
<evidence type="ECO:0000256" key="2">
    <source>
        <dbReference type="ARBA" id="ARBA00022617"/>
    </source>
</evidence>
<keyword evidence="4 8" id="KW-0479">Metal-binding</keyword>
<keyword evidence="13" id="KW-1185">Reference proteome</keyword>
<protein>
    <submittedName>
        <fullName evidence="12">Cytochrome c1</fullName>
    </submittedName>
</protein>
<evidence type="ECO:0000256" key="7">
    <source>
        <dbReference type="ARBA" id="ARBA00023136"/>
    </source>
</evidence>
<gene>
    <name evidence="12" type="ORF">M0G41_02665</name>
</gene>
<dbReference type="RefSeq" id="WP_248204771.1">
    <property type="nucleotide sequence ID" value="NZ_JALNMH010000002.1"/>
</dbReference>
<keyword evidence="6 8" id="KW-0408">Iron</keyword>
<dbReference type="Proteomes" id="UP001431449">
    <property type="component" value="Unassembled WGS sequence"/>
</dbReference>
<dbReference type="EMBL" id="JALNMH010000002">
    <property type="protein sequence ID" value="MCK7592566.1"/>
    <property type="molecule type" value="Genomic_DNA"/>
</dbReference>
<dbReference type="InterPro" id="IPR009056">
    <property type="entry name" value="Cyt_c-like_dom"/>
</dbReference>
<comment type="caution">
    <text evidence="12">The sequence shown here is derived from an EMBL/GenBank/DDBJ whole genome shotgun (WGS) entry which is preliminary data.</text>
</comment>
<evidence type="ECO:0000256" key="1">
    <source>
        <dbReference type="ARBA" id="ARBA00004370"/>
    </source>
</evidence>
<feature type="domain" description="Cytochrome c" evidence="11">
    <location>
        <begin position="36"/>
        <end position="210"/>
    </location>
</feature>
<evidence type="ECO:0000256" key="6">
    <source>
        <dbReference type="ARBA" id="ARBA00023004"/>
    </source>
</evidence>
<evidence type="ECO:0000256" key="8">
    <source>
        <dbReference type="PROSITE-ProRule" id="PRU00433"/>
    </source>
</evidence>
<dbReference type="SUPFAM" id="SSF46626">
    <property type="entry name" value="Cytochrome c"/>
    <property type="match status" value="1"/>
</dbReference>
<keyword evidence="5 9" id="KW-1133">Transmembrane helix</keyword>
<keyword evidence="10" id="KW-0732">Signal</keyword>
<dbReference type="InterPro" id="IPR036909">
    <property type="entry name" value="Cyt_c-like_dom_sf"/>
</dbReference>
<organism evidence="12 13">
    <name type="scientific">Pseudomarimonas salicorniae</name>
    <dbReference type="NCBI Taxonomy" id="2933270"/>
    <lineage>
        <taxon>Bacteria</taxon>
        <taxon>Pseudomonadati</taxon>
        <taxon>Pseudomonadota</taxon>
        <taxon>Gammaproteobacteria</taxon>
        <taxon>Lysobacterales</taxon>
        <taxon>Lysobacteraceae</taxon>
        <taxon>Pseudomarimonas</taxon>
    </lineage>
</organism>
<feature type="signal peptide" evidence="10">
    <location>
        <begin position="1"/>
        <end position="19"/>
    </location>
</feature>
<feature type="transmembrane region" description="Helical" evidence="9">
    <location>
        <begin position="217"/>
        <end position="235"/>
    </location>
</feature>
<comment type="subcellular location">
    <subcellularLocation>
        <location evidence="1">Membrane</location>
    </subcellularLocation>
</comment>
<evidence type="ECO:0000256" key="10">
    <source>
        <dbReference type="SAM" id="SignalP"/>
    </source>
</evidence>
<feature type="chain" id="PRO_5047253767" evidence="10">
    <location>
        <begin position="20"/>
        <end position="244"/>
    </location>
</feature>
<evidence type="ECO:0000259" key="11">
    <source>
        <dbReference type="PROSITE" id="PS51007"/>
    </source>
</evidence>
<evidence type="ECO:0000313" key="13">
    <source>
        <dbReference type="Proteomes" id="UP001431449"/>
    </source>
</evidence>
<evidence type="ECO:0000313" key="12">
    <source>
        <dbReference type="EMBL" id="MCK7592566.1"/>
    </source>
</evidence>
<evidence type="ECO:0000256" key="9">
    <source>
        <dbReference type="SAM" id="Phobius"/>
    </source>
</evidence>
<dbReference type="PROSITE" id="PS51007">
    <property type="entry name" value="CYTC"/>
    <property type="match status" value="1"/>
</dbReference>
<dbReference type="Pfam" id="PF02167">
    <property type="entry name" value="Cytochrom_C1"/>
    <property type="match status" value="1"/>
</dbReference>
<dbReference type="InterPro" id="IPR002326">
    <property type="entry name" value="Cyt_c1"/>
</dbReference>
<proteinExistence type="predicted"/>
<evidence type="ECO:0000256" key="3">
    <source>
        <dbReference type="ARBA" id="ARBA00022692"/>
    </source>
</evidence>
<dbReference type="Gene3D" id="1.10.760.10">
    <property type="entry name" value="Cytochrome c-like domain"/>
    <property type="match status" value="1"/>
</dbReference>
<keyword evidence="2 8" id="KW-0349">Heme</keyword>
<dbReference type="PANTHER" id="PTHR10266">
    <property type="entry name" value="CYTOCHROME C1"/>
    <property type="match status" value="1"/>
</dbReference>
<keyword evidence="7 9" id="KW-0472">Membrane</keyword>